<proteinExistence type="predicted"/>
<sequence>MTTRNSLLNQPCLRKFKTLLMSSRKFKRSWWRIVGEAACAGFWRQRHRCAHDIDDMSKAVRLFLRRERVSEGGGERVFSATCFFVSAAWDD</sequence>
<organism evidence="1 2">
    <name type="scientific">Morus notabilis</name>
    <dbReference type="NCBI Taxonomy" id="981085"/>
    <lineage>
        <taxon>Eukaryota</taxon>
        <taxon>Viridiplantae</taxon>
        <taxon>Streptophyta</taxon>
        <taxon>Embryophyta</taxon>
        <taxon>Tracheophyta</taxon>
        <taxon>Spermatophyta</taxon>
        <taxon>Magnoliopsida</taxon>
        <taxon>eudicotyledons</taxon>
        <taxon>Gunneridae</taxon>
        <taxon>Pentapetalae</taxon>
        <taxon>rosids</taxon>
        <taxon>fabids</taxon>
        <taxon>Rosales</taxon>
        <taxon>Moraceae</taxon>
        <taxon>Moreae</taxon>
        <taxon>Morus</taxon>
    </lineage>
</organism>
<protein>
    <submittedName>
        <fullName evidence="1">Uncharacterized protein</fullName>
    </submittedName>
</protein>
<accession>W9QFN5</accession>
<evidence type="ECO:0000313" key="1">
    <source>
        <dbReference type="EMBL" id="EXB36257.1"/>
    </source>
</evidence>
<dbReference type="AlphaFoldDB" id="W9QFN5"/>
<reference evidence="2" key="1">
    <citation type="submission" date="2013-01" db="EMBL/GenBank/DDBJ databases">
        <title>Draft Genome Sequence of a Mulberry Tree, Morus notabilis C.K. Schneid.</title>
        <authorList>
            <person name="He N."/>
            <person name="Zhao S."/>
        </authorList>
    </citation>
    <scope>NUCLEOTIDE SEQUENCE</scope>
</reference>
<name>W9QFN5_9ROSA</name>
<gene>
    <name evidence="1" type="ORF">L484_013692</name>
</gene>
<dbReference type="Proteomes" id="UP000030645">
    <property type="component" value="Unassembled WGS sequence"/>
</dbReference>
<evidence type="ECO:0000313" key="2">
    <source>
        <dbReference type="Proteomes" id="UP000030645"/>
    </source>
</evidence>
<dbReference type="EMBL" id="KE343572">
    <property type="protein sequence ID" value="EXB36257.1"/>
    <property type="molecule type" value="Genomic_DNA"/>
</dbReference>
<keyword evidence="2" id="KW-1185">Reference proteome</keyword>